<feature type="domain" description="Rad50/SbcC-type AAA" evidence="5">
    <location>
        <begin position="6"/>
        <end position="248"/>
    </location>
</feature>
<proteinExistence type="inferred from homology"/>
<reference evidence="6 7" key="1">
    <citation type="journal article" date="2015" name="Genome Announc.">
        <title>Draft Genome Sequence of Filamentous Marine Cyanobacterium Lyngbya confervoides Strain BDU141951.</title>
        <authorList>
            <person name="Chandrababunaidu M.M."/>
            <person name="Sen D."/>
            <person name="Tripathy S."/>
        </authorList>
    </citation>
    <scope>NUCLEOTIDE SEQUENCE [LARGE SCALE GENOMIC DNA]</scope>
    <source>
        <strain evidence="6 7">BDU141951</strain>
    </source>
</reference>
<evidence type="ECO:0000313" key="7">
    <source>
        <dbReference type="Proteomes" id="UP000031561"/>
    </source>
</evidence>
<comment type="similarity">
    <text evidence="1">Belongs to the SMC family. SbcC subfamily.</text>
</comment>
<dbReference type="Proteomes" id="UP000031561">
    <property type="component" value="Unassembled WGS sequence"/>
</dbReference>
<sequence>MIFRELILQNFGPYQGRQILDLSLPFSENAPAIVLLGGMNGGGKTTLLDAIRLALYGQRSQCSTRRNLSYGDFLTQCVNHHTASDAQALIELAFDHILDHRIKTIRVQRTWNRSPRGGRDVLQVLVDGWHDEALTKTWDEWIEALMPLGLSNLFLFDGEQIKELAEQTAPTPSVVDAMRSILGLELADRLSIDLEVLVSRKRKAIANSTELKQLRAIDQKLTATQSELKAEQSKLQDLIDDLAVAEDDLKVAQHSFVTQGGQIASDRPHLEAQLKALETQHLDNRQTLQDLASQVIPLALIQPLLEQAHQQAKKEVRRKQVEMARDLLTEREQRLLDLLAEIRVAKKHQTAIQNFMDQENQTLNAEAETADLWLDVDSDQLHSLETLLNHQLPLVIHQAQQILTAKKTLVESIEAMEQQLATAASPETYEKLKQALQKAQDQRDQRQFERDQSQQQCSRLERGIASIKKELSTFSEQTLEQRNSEHLIQAADKVQKILDLFREKLTQRKLGQLETRITECFRYLLHKENLIHRVVIDPETFGLALYDHEGQRVPKHRLSAGEKQILAVSLLWGLARAAGRQIPIIIDTPLGRLDSAHRHNLIERYFPDASHQVILLSTDTEIGQSEVALLRQNNAIARDYRLDYDAKQRCTTIRPGYFW</sequence>
<protein>
    <recommendedName>
        <fullName evidence="3">Nuclease SbcCD subunit C</fullName>
    </recommendedName>
</protein>
<keyword evidence="4" id="KW-0175">Coiled coil</keyword>
<dbReference type="AlphaFoldDB" id="A0ABD4SZV3"/>
<dbReference type="SUPFAM" id="SSF52540">
    <property type="entry name" value="P-loop containing nucleoside triphosphate hydrolases"/>
    <property type="match status" value="1"/>
</dbReference>
<dbReference type="InterPro" id="IPR038729">
    <property type="entry name" value="Rad50/SbcC_AAA"/>
</dbReference>
<dbReference type="NCBIfam" id="TIGR03185">
    <property type="entry name" value="DNA_S_dndD"/>
    <property type="match status" value="1"/>
</dbReference>
<keyword evidence="7" id="KW-1185">Reference proteome</keyword>
<evidence type="ECO:0000313" key="6">
    <source>
        <dbReference type="EMBL" id="MCM1981992.1"/>
    </source>
</evidence>
<feature type="coiled-coil region" evidence="4">
    <location>
        <begin position="429"/>
        <end position="470"/>
    </location>
</feature>
<organism evidence="6 7">
    <name type="scientific">Lyngbya confervoides BDU141951</name>
    <dbReference type="NCBI Taxonomy" id="1574623"/>
    <lineage>
        <taxon>Bacteria</taxon>
        <taxon>Bacillati</taxon>
        <taxon>Cyanobacteriota</taxon>
        <taxon>Cyanophyceae</taxon>
        <taxon>Oscillatoriophycideae</taxon>
        <taxon>Oscillatoriales</taxon>
        <taxon>Microcoleaceae</taxon>
        <taxon>Lyngbya</taxon>
    </lineage>
</organism>
<accession>A0ABD4SZV3</accession>
<name>A0ABD4SZV3_9CYAN</name>
<evidence type="ECO:0000256" key="2">
    <source>
        <dbReference type="ARBA" id="ARBA00011322"/>
    </source>
</evidence>
<evidence type="ECO:0000256" key="3">
    <source>
        <dbReference type="ARBA" id="ARBA00013368"/>
    </source>
</evidence>
<dbReference type="InterPro" id="IPR027417">
    <property type="entry name" value="P-loop_NTPase"/>
</dbReference>
<evidence type="ECO:0000256" key="4">
    <source>
        <dbReference type="SAM" id="Coils"/>
    </source>
</evidence>
<dbReference type="Gene3D" id="3.40.50.300">
    <property type="entry name" value="P-loop containing nucleotide triphosphate hydrolases"/>
    <property type="match status" value="2"/>
</dbReference>
<evidence type="ECO:0000256" key="1">
    <source>
        <dbReference type="ARBA" id="ARBA00006930"/>
    </source>
</evidence>
<comment type="caution">
    <text evidence="6">The sequence shown here is derived from an EMBL/GenBank/DDBJ whole genome shotgun (WGS) entry which is preliminary data.</text>
</comment>
<comment type="subunit">
    <text evidence="2">Heterodimer of SbcC and SbcD.</text>
</comment>
<evidence type="ECO:0000259" key="5">
    <source>
        <dbReference type="Pfam" id="PF13476"/>
    </source>
</evidence>
<dbReference type="EMBL" id="JTHE03000027">
    <property type="protein sequence ID" value="MCM1981992.1"/>
    <property type="molecule type" value="Genomic_DNA"/>
</dbReference>
<dbReference type="InterPro" id="IPR017599">
    <property type="entry name" value="DNA_S_DndD"/>
</dbReference>
<dbReference type="PANTHER" id="PTHR32114">
    <property type="entry name" value="ABC TRANSPORTER ABCH.3"/>
    <property type="match status" value="1"/>
</dbReference>
<gene>
    <name evidence="6" type="primary">dndD</name>
    <name evidence="6" type="ORF">QQ91_0003990</name>
</gene>
<dbReference type="Pfam" id="PF13476">
    <property type="entry name" value="AAA_23"/>
    <property type="match status" value="1"/>
</dbReference>
<feature type="coiled-coil region" evidence="4">
    <location>
        <begin position="214"/>
        <end position="255"/>
    </location>
</feature>
<dbReference type="RefSeq" id="WP_166280320.1">
    <property type="nucleotide sequence ID" value="NZ_JTHE03000027.1"/>
</dbReference>
<dbReference type="PANTHER" id="PTHR32114:SF2">
    <property type="entry name" value="ABC TRANSPORTER ABCH.3"/>
    <property type="match status" value="1"/>
</dbReference>